<dbReference type="NCBIfam" id="TIGR00860">
    <property type="entry name" value="LIC"/>
    <property type="match status" value="1"/>
</dbReference>
<dbReference type="InterPro" id="IPR006029">
    <property type="entry name" value="Neurotrans-gated_channel_TM"/>
</dbReference>
<dbReference type="GO" id="GO:0043005">
    <property type="term" value="C:neuron projection"/>
    <property type="evidence" value="ECO:0000318"/>
    <property type="project" value="GO_Central"/>
</dbReference>
<dbReference type="OrthoDB" id="5975154at2759"/>
<dbReference type="GO" id="GO:0022848">
    <property type="term" value="F:acetylcholine-gated monoatomic cation-selective channel activity"/>
    <property type="evidence" value="ECO:0007669"/>
    <property type="project" value="InterPro"/>
</dbReference>
<dbReference type="FunFam" id="2.70.170.10:FF:000013">
    <property type="entry name" value="Acetylcholine receptor subunit alpha"/>
    <property type="match status" value="1"/>
</dbReference>
<dbReference type="KEGG" id="bfo:118430334"/>
<proteinExistence type="inferred from homology"/>
<dbReference type="Pfam" id="PF02931">
    <property type="entry name" value="Neur_chan_LBD"/>
    <property type="match status" value="1"/>
</dbReference>
<evidence type="ECO:0000256" key="11">
    <source>
        <dbReference type="ARBA" id="ARBA00023286"/>
    </source>
</evidence>
<dbReference type="GO" id="GO:1904315">
    <property type="term" value="F:transmitter-gated monoatomic ion channel activity involved in regulation of postsynaptic membrane potential"/>
    <property type="evidence" value="ECO:0000318"/>
    <property type="project" value="GO_Central"/>
</dbReference>
<dbReference type="Gene3D" id="2.70.170.10">
    <property type="entry name" value="Neurotransmitter-gated ion-channel ligand-binding domain"/>
    <property type="match status" value="1"/>
</dbReference>
<feature type="transmembrane region" description="Helical" evidence="14">
    <location>
        <begin position="513"/>
        <end position="534"/>
    </location>
</feature>
<evidence type="ECO:0000256" key="13">
    <source>
        <dbReference type="ARBA" id="ARBA00034099"/>
    </source>
</evidence>
<comment type="similarity">
    <text evidence="14">Belongs to the ligand-gated ion channel (TC 1.A.9) family.</text>
</comment>
<evidence type="ECO:0000256" key="14">
    <source>
        <dbReference type="RuleBase" id="RU000687"/>
    </source>
</evidence>
<name>A0A9J7NBM8_BRAFL</name>
<feature type="transmembrane region" description="Helical" evidence="14">
    <location>
        <begin position="354"/>
        <end position="377"/>
    </location>
</feature>
<dbReference type="GO" id="GO:0045202">
    <property type="term" value="C:synapse"/>
    <property type="evidence" value="ECO:0000318"/>
    <property type="project" value="GO_Central"/>
</dbReference>
<dbReference type="InterPro" id="IPR006201">
    <property type="entry name" value="Neur_channel"/>
</dbReference>
<keyword evidence="11" id="KW-1071">Ligand-gated ion channel</keyword>
<dbReference type="GO" id="GO:0045211">
    <property type="term" value="C:postsynaptic membrane"/>
    <property type="evidence" value="ECO:0007669"/>
    <property type="project" value="InterPro"/>
</dbReference>
<keyword evidence="10" id="KW-0325">Glycoprotein</keyword>
<keyword evidence="12 14" id="KW-0407">Ion channel</keyword>
<gene>
    <name evidence="18" type="primary">LOC118430334</name>
</gene>
<dbReference type="PANTHER" id="PTHR18945">
    <property type="entry name" value="NEUROTRANSMITTER GATED ION CHANNEL"/>
    <property type="match status" value="1"/>
</dbReference>
<evidence type="ECO:0000256" key="2">
    <source>
        <dbReference type="ARBA" id="ARBA00022475"/>
    </source>
</evidence>
<dbReference type="GO" id="GO:0042391">
    <property type="term" value="P:regulation of membrane potential"/>
    <property type="evidence" value="ECO:0000318"/>
    <property type="project" value="GO_Central"/>
</dbReference>
<dbReference type="InterPro" id="IPR006202">
    <property type="entry name" value="Neur_chan_lig-bd"/>
</dbReference>
<dbReference type="GO" id="GO:0005886">
    <property type="term" value="C:plasma membrane"/>
    <property type="evidence" value="ECO:0000318"/>
    <property type="project" value="GO_Central"/>
</dbReference>
<keyword evidence="6 14" id="KW-0406">Ion transport</keyword>
<dbReference type="SUPFAM" id="SSF63712">
    <property type="entry name" value="Nicotinic receptor ligand binding domain-like"/>
    <property type="match status" value="1"/>
</dbReference>
<reference evidence="17" key="1">
    <citation type="journal article" date="2020" name="Nat. Ecol. Evol.">
        <title>Deeply conserved synteny resolves early events in vertebrate evolution.</title>
        <authorList>
            <person name="Simakov O."/>
            <person name="Marletaz F."/>
            <person name="Yue J.X."/>
            <person name="O'Connell B."/>
            <person name="Jenkins J."/>
            <person name="Brandt A."/>
            <person name="Calef R."/>
            <person name="Tung C.H."/>
            <person name="Huang T.K."/>
            <person name="Schmutz J."/>
            <person name="Satoh N."/>
            <person name="Yu J.K."/>
            <person name="Putnam N.H."/>
            <person name="Green R.E."/>
            <person name="Rokhsar D.S."/>
        </authorList>
    </citation>
    <scope>NUCLEOTIDE SEQUENCE [LARGE SCALE GENOMIC DNA]</scope>
    <source>
        <strain evidence="17">S238N-H82</strain>
    </source>
</reference>
<keyword evidence="17" id="KW-1185">Reference proteome</keyword>
<evidence type="ECO:0000256" key="5">
    <source>
        <dbReference type="ARBA" id="ARBA00023018"/>
    </source>
</evidence>
<dbReference type="CDD" id="cd19051">
    <property type="entry name" value="LGIC_TM_cation"/>
    <property type="match status" value="1"/>
</dbReference>
<keyword evidence="2" id="KW-1003">Cell membrane</keyword>
<evidence type="ECO:0000256" key="7">
    <source>
        <dbReference type="ARBA" id="ARBA00023136"/>
    </source>
</evidence>
<dbReference type="InterPro" id="IPR002394">
    <property type="entry name" value="Nicotinic_acetylcholine_rcpt"/>
</dbReference>
<keyword evidence="3 14" id="KW-0812">Transmembrane</keyword>
<feature type="transmembrane region" description="Helical" evidence="14">
    <location>
        <begin position="291"/>
        <end position="313"/>
    </location>
</feature>
<keyword evidence="5" id="KW-0770">Synapse</keyword>
<dbReference type="GeneID" id="118430334"/>
<evidence type="ECO:0000256" key="9">
    <source>
        <dbReference type="ARBA" id="ARBA00023170"/>
    </source>
</evidence>
<organism evidence="17 18">
    <name type="scientific">Branchiostoma floridae</name>
    <name type="common">Florida lancelet</name>
    <name type="synonym">Amphioxus</name>
    <dbReference type="NCBI Taxonomy" id="7739"/>
    <lineage>
        <taxon>Eukaryota</taxon>
        <taxon>Metazoa</taxon>
        <taxon>Chordata</taxon>
        <taxon>Cephalochordata</taxon>
        <taxon>Leptocardii</taxon>
        <taxon>Amphioxiformes</taxon>
        <taxon>Branchiostomatidae</taxon>
        <taxon>Branchiostoma</taxon>
    </lineage>
</organism>
<sequence>MLYPNLSHGVWTSERSAVCEPCCVFLLLGKCSPSCRRVAAKYGSVTTSVGRVIMSLALLLQLSVIFTCYIWKGCLGSDFSTKLREDLLANYDRARRPVKNVDHNVTVEFQVALRQISDLDEKNQVLQTFTWVRVYWKDEFLYWNTSEYGGVDELQFSPSELWIPDIYLYNNVDAGSDGGLHAITNIIVTPTGNVKWLAPIAYTSSCKIDIRLFPYDDQNCTMVFGSWTHTGIQVDLYPKGDTGDLSSYADNGEFELMGMPMERKVVYYPCCPEPYPNLHVTISLRRRTMFYFFNLLLPGLVLEVINPLVFFLPPDSGERIGFCMTILLALVVFLQIVSASMPPTSEAIPLIGEFYAASIFILGVTALLNILTLHVYYHGSGQKPMSNFIRKTFLKWTARLLGMGDLSQPDCPVGSSECHHYYGPVPTGKSGNRSSCDTEADISCRIPDSPRAGQDLLKAVMETKTERSSKMFGQHLGEILRSVKYLIGDFQDRKTTGNRESEWKTLGLVLDRFLMFFTICYTIVANVLLLLPALNLA</sequence>
<keyword evidence="7 14" id="KW-0472">Membrane</keyword>
<dbReference type="GO" id="GO:0022850">
    <property type="term" value="F:serotonin-gated monoatomic cation channel activity"/>
    <property type="evidence" value="ECO:0000318"/>
    <property type="project" value="GO_Central"/>
</dbReference>
<dbReference type="InterPro" id="IPR038050">
    <property type="entry name" value="Neuro_actylchol_rec"/>
</dbReference>
<dbReference type="InterPro" id="IPR036734">
    <property type="entry name" value="Neur_chan_lig-bd_sf"/>
</dbReference>
<evidence type="ECO:0000256" key="6">
    <source>
        <dbReference type="ARBA" id="ARBA00023065"/>
    </source>
</evidence>
<feature type="domain" description="Neurotransmitter-gated ion-channel transmembrane" evidence="16">
    <location>
        <begin position="296"/>
        <end position="529"/>
    </location>
</feature>
<evidence type="ECO:0000259" key="15">
    <source>
        <dbReference type="Pfam" id="PF02931"/>
    </source>
</evidence>
<keyword evidence="4 14" id="KW-1133">Transmembrane helix</keyword>
<dbReference type="FunFam" id="1.20.58.390:FF:000043">
    <property type="entry name" value="AcetylCholine Receptor"/>
    <property type="match status" value="1"/>
</dbReference>
<dbReference type="InterPro" id="IPR018000">
    <property type="entry name" value="Neurotransmitter_ion_chnl_CS"/>
</dbReference>
<protein>
    <submittedName>
        <fullName evidence="18">Neuronal acetylcholine receptor subunit alpha-10-like</fullName>
    </submittedName>
</protein>
<dbReference type="GO" id="GO:0005231">
    <property type="term" value="F:excitatory extracellular ligand-gated monoatomic ion channel activity"/>
    <property type="evidence" value="ECO:0000318"/>
    <property type="project" value="GO_Central"/>
</dbReference>
<reference evidence="18" key="2">
    <citation type="submission" date="2025-08" db="UniProtKB">
        <authorList>
            <consortium name="RefSeq"/>
        </authorList>
    </citation>
    <scope>IDENTIFICATION</scope>
    <source>
        <strain evidence="18">S238N-H82</strain>
        <tissue evidence="18">Testes</tissue>
    </source>
</reference>
<dbReference type="PROSITE" id="PS00236">
    <property type="entry name" value="NEUROTR_ION_CHANNEL"/>
    <property type="match status" value="1"/>
</dbReference>
<evidence type="ECO:0000259" key="16">
    <source>
        <dbReference type="Pfam" id="PF02932"/>
    </source>
</evidence>
<dbReference type="InterPro" id="IPR036719">
    <property type="entry name" value="Neuro-gated_channel_TM_sf"/>
</dbReference>
<keyword evidence="8" id="KW-1015">Disulfide bond</keyword>
<dbReference type="GO" id="GO:0007268">
    <property type="term" value="P:chemical synaptic transmission"/>
    <property type="evidence" value="ECO:0000318"/>
    <property type="project" value="GO_Central"/>
</dbReference>
<dbReference type="AlphaFoldDB" id="A0A9J7NBM8"/>
<dbReference type="PRINTS" id="PR00252">
    <property type="entry name" value="NRIONCHANNEL"/>
</dbReference>
<feature type="transmembrane region" description="Helical" evidence="14">
    <location>
        <begin position="319"/>
        <end position="342"/>
    </location>
</feature>
<evidence type="ECO:0000313" key="18">
    <source>
        <dbReference type="RefSeq" id="XP_035697055.1"/>
    </source>
</evidence>
<keyword evidence="9" id="KW-0675">Receptor</keyword>
<dbReference type="GO" id="GO:1902495">
    <property type="term" value="C:transmembrane transporter complex"/>
    <property type="evidence" value="ECO:0000318"/>
    <property type="project" value="GO_Central"/>
</dbReference>
<evidence type="ECO:0000256" key="10">
    <source>
        <dbReference type="ARBA" id="ARBA00023180"/>
    </source>
</evidence>
<dbReference type="Proteomes" id="UP000001554">
    <property type="component" value="Chromosome 14"/>
</dbReference>
<comment type="subcellular location">
    <subcellularLocation>
        <location evidence="13">Synaptic cell membrane</location>
        <topology evidence="13">Multi-pass membrane protein</topology>
    </subcellularLocation>
</comment>
<dbReference type="GO" id="GO:0034220">
    <property type="term" value="P:monoatomic ion transmembrane transport"/>
    <property type="evidence" value="ECO:0000318"/>
    <property type="project" value="GO_Central"/>
</dbReference>
<evidence type="ECO:0000256" key="4">
    <source>
        <dbReference type="ARBA" id="ARBA00022989"/>
    </source>
</evidence>
<dbReference type="OMA" id="SECHHYY"/>
<feature type="domain" description="Neurotransmitter-gated ion-channel ligand-binding" evidence="15">
    <location>
        <begin position="81"/>
        <end position="288"/>
    </location>
</feature>
<evidence type="ECO:0000313" key="17">
    <source>
        <dbReference type="Proteomes" id="UP000001554"/>
    </source>
</evidence>
<keyword evidence="1 14" id="KW-0813">Transport</keyword>
<dbReference type="Pfam" id="PF02932">
    <property type="entry name" value="Neur_chan_memb"/>
    <property type="match status" value="1"/>
</dbReference>
<accession>A0A9J7NBM8</accession>
<evidence type="ECO:0000256" key="12">
    <source>
        <dbReference type="ARBA" id="ARBA00023303"/>
    </source>
</evidence>
<dbReference type="SUPFAM" id="SSF90112">
    <property type="entry name" value="Neurotransmitter-gated ion-channel transmembrane pore"/>
    <property type="match status" value="1"/>
</dbReference>
<evidence type="ECO:0000256" key="3">
    <source>
        <dbReference type="ARBA" id="ARBA00022692"/>
    </source>
</evidence>
<evidence type="ECO:0000256" key="1">
    <source>
        <dbReference type="ARBA" id="ARBA00022448"/>
    </source>
</evidence>
<dbReference type="RefSeq" id="XP_035697055.1">
    <property type="nucleotide sequence ID" value="XM_035841162.1"/>
</dbReference>
<dbReference type="PRINTS" id="PR00254">
    <property type="entry name" value="NICOTINICR"/>
</dbReference>
<evidence type="ECO:0000256" key="8">
    <source>
        <dbReference type="ARBA" id="ARBA00023157"/>
    </source>
</evidence>
<dbReference type="CDD" id="cd18997">
    <property type="entry name" value="LGIC_ECD_nAChR"/>
    <property type="match status" value="1"/>
</dbReference>
<dbReference type="Gene3D" id="1.20.58.390">
    <property type="entry name" value="Neurotransmitter-gated ion-channel transmembrane domain"/>
    <property type="match status" value="1"/>
</dbReference>